<evidence type="ECO:0000256" key="1">
    <source>
        <dbReference type="ARBA" id="ARBA00005234"/>
    </source>
</evidence>
<comment type="caution">
    <text evidence="6">The sequence shown here is derived from an EMBL/GenBank/DDBJ whole genome shotgun (WGS) entry which is preliminary data.</text>
</comment>
<organism evidence="6 7">
    <name type="scientific">Quercus suber</name>
    <name type="common">Cork oak</name>
    <dbReference type="NCBI Taxonomy" id="58331"/>
    <lineage>
        <taxon>Eukaryota</taxon>
        <taxon>Viridiplantae</taxon>
        <taxon>Streptophyta</taxon>
        <taxon>Embryophyta</taxon>
        <taxon>Tracheophyta</taxon>
        <taxon>Spermatophyta</taxon>
        <taxon>Magnoliopsida</taxon>
        <taxon>eudicotyledons</taxon>
        <taxon>Gunneridae</taxon>
        <taxon>Pentapetalae</taxon>
        <taxon>rosids</taxon>
        <taxon>fabids</taxon>
        <taxon>Fagales</taxon>
        <taxon>Fagaceae</taxon>
        <taxon>Quercus</taxon>
    </lineage>
</organism>
<sequence length="352" mass="39797">LKKGNNLQFVGDKVTEFIVEFKGPKNSLYQGFVWKIRVDLEEGYPNKPPVINFILLQPNVEDPYNFEAADLYVQDLKEYKEKLESIPLTNYACIFIITNDKEVLTYEDIVLRESDLDVLEGPCYLNDQIIAFYFGYLSSLCNSNDILLVPPSLIARMRLKYTIKPLKLPTKKLVHFTINDNDDLDGGNSGTHWSLLVYDRSKHAFLHHDGMEGVNNFHAKKLYEAVKSFIVTAAEPTKLASSSSSSKGRSRTKKKKDVGAIAKAVAVAKLEAVADATPCFIECNTPQQTNGYDCGLYVMAIAKVICQCYSSKRKNKESNWISAIERQVDSSLELTMRNEKFRTCNLNFGVVR</sequence>
<keyword evidence="3" id="KW-0378">Hydrolase</keyword>
<dbReference type="GO" id="GO:0008234">
    <property type="term" value="F:cysteine-type peptidase activity"/>
    <property type="evidence" value="ECO:0007669"/>
    <property type="project" value="UniProtKB-KW"/>
</dbReference>
<keyword evidence="2 6" id="KW-0645">Protease</keyword>
<comment type="similarity">
    <text evidence="1">Belongs to the peptidase C48 family.</text>
</comment>
<dbReference type="SUPFAM" id="SSF54001">
    <property type="entry name" value="Cysteine proteinases"/>
    <property type="match status" value="1"/>
</dbReference>
<dbReference type="Pfam" id="PF02902">
    <property type="entry name" value="Peptidase_C48"/>
    <property type="match status" value="1"/>
</dbReference>
<feature type="non-terminal residue" evidence="6">
    <location>
        <position position="1"/>
    </location>
</feature>
<dbReference type="Gene3D" id="3.10.110.10">
    <property type="entry name" value="Ubiquitin Conjugating Enzyme"/>
    <property type="match status" value="1"/>
</dbReference>
<dbReference type="GO" id="GO:0000338">
    <property type="term" value="P:protein deneddylation"/>
    <property type="evidence" value="ECO:0007669"/>
    <property type="project" value="TreeGrafter"/>
</dbReference>
<dbReference type="EMBL" id="PKMF04000305">
    <property type="protein sequence ID" value="KAK7838517.1"/>
    <property type="molecule type" value="Genomic_DNA"/>
</dbReference>
<dbReference type="InterPro" id="IPR000608">
    <property type="entry name" value="UBC"/>
</dbReference>
<dbReference type="PROSITE" id="PS50600">
    <property type="entry name" value="ULP_PROTEASE"/>
    <property type="match status" value="1"/>
</dbReference>
<evidence type="ECO:0000256" key="2">
    <source>
        <dbReference type="ARBA" id="ARBA00022670"/>
    </source>
</evidence>
<dbReference type="PANTHER" id="PTHR46468">
    <property type="entry name" value="SENTRIN-SPECIFIC PROTEASE 8"/>
    <property type="match status" value="1"/>
</dbReference>
<keyword evidence="4" id="KW-0788">Thiol protease</keyword>
<dbReference type="AlphaFoldDB" id="A0AAW0KGM8"/>
<evidence type="ECO:0000313" key="7">
    <source>
        <dbReference type="Proteomes" id="UP000237347"/>
    </source>
</evidence>
<evidence type="ECO:0000256" key="3">
    <source>
        <dbReference type="ARBA" id="ARBA00022801"/>
    </source>
</evidence>
<proteinExistence type="inferred from homology"/>
<dbReference type="InterPro" id="IPR038765">
    <property type="entry name" value="Papain-like_cys_pep_sf"/>
</dbReference>
<protein>
    <submittedName>
        <fullName evidence="6">Nedd8-specific protease 1</fullName>
    </submittedName>
</protein>
<dbReference type="GO" id="GO:0019784">
    <property type="term" value="F:deNEDDylase activity"/>
    <property type="evidence" value="ECO:0007669"/>
    <property type="project" value="InterPro"/>
</dbReference>
<evidence type="ECO:0000256" key="4">
    <source>
        <dbReference type="ARBA" id="ARBA00022807"/>
    </source>
</evidence>
<dbReference type="Pfam" id="PF00179">
    <property type="entry name" value="UQ_con"/>
    <property type="match status" value="1"/>
</dbReference>
<dbReference type="SUPFAM" id="SSF54495">
    <property type="entry name" value="UBC-like"/>
    <property type="match status" value="1"/>
</dbReference>
<accession>A0AAW0KGM8</accession>
<dbReference type="InterPro" id="IPR044613">
    <property type="entry name" value="Nep1/2-like"/>
</dbReference>
<dbReference type="PANTHER" id="PTHR46468:SF1">
    <property type="entry name" value="SENTRIN-SPECIFIC PROTEASE 8"/>
    <property type="match status" value="1"/>
</dbReference>
<evidence type="ECO:0000259" key="5">
    <source>
        <dbReference type="PROSITE" id="PS50600"/>
    </source>
</evidence>
<feature type="domain" description="Ubiquitin-like protease family profile" evidence="5">
    <location>
        <begin position="109"/>
        <end position="305"/>
    </location>
</feature>
<dbReference type="InterPro" id="IPR003653">
    <property type="entry name" value="Peptidase_C48_C"/>
</dbReference>
<name>A0AAW0KGM8_QUESU</name>
<dbReference type="Proteomes" id="UP000237347">
    <property type="component" value="Unassembled WGS sequence"/>
</dbReference>
<keyword evidence="7" id="KW-1185">Reference proteome</keyword>
<gene>
    <name evidence="6" type="primary">NEDP1_3</name>
    <name evidence="6" type="ORF">CFP56_019554</name>
</gene>
<dbReference type="Gene3D" id="3.40.395.10">
    <property type="entry name" value="Adenoviral Proteinase, Chain A"/>
    <property type="match status" value="1"/>
</dbReference>
<dbReference type="InterPro" id="IPR016135">
    <property type="entry name" value="UBQ-conjugating_enzyme/RWD"/>
</dbReference>
<evidence type="ECO:0000313" key="6">
    <source>
        <dbReference type="EMBL" id="KAK7838517.1"/>
    </source>
</evidence>
<reference evidence="6 7" key="1">
    <citation type="journal article" date="2018" name="Sci. Data">
        <title>The draft genome sequence of cork oak.</title>
        <authorList>
            <person name="Ramos A.M."/>
            <person name="Usie A."/>
            <person name="Barbosa P."/>
            <person name="Barros P.M."/>
            <person name="Capote T."/>
            <person name="Chaves I."/>
            <person name="Simoes F."/>
            <person name="Abreu I."/>
            <person name="Carrasquinho I."/>
            <person name="Faro C."/>
            <person name="Guimaraes J.B."/>
            <person name="Mendonca D."/>
            <person name="Nobrega F."/>
            <person name="Rodrigues L."/>
            <person name="Saibo N.J.M."/>
            <person name="Varela M.C."/>
            <person name="Egas C."/>
            <person name="Matos J."/>
            <person name="Miguel C.M."/>
            <person name="Oliveira M.M."/>
            <person name="Ricardo C.P."/>
            <person name="Goncalves S."/>
        </authorList>
    </citation>
    <scope>NUCLEOTIDE SEQUENCE [LARGE SCALE GENOMIC DNA]</scope>
    <source>
        <strain evidence="7">cv. HL8</strain>
    </source>
</reference>
<dbReference type="GO" id="GO:0006508">
    <property type="term" value="P:proteolysis"/>
    <property type="evidence" value="ECO:0007669"/>
    <property type="project" value="UniProtKB-KW"/>
</dbReference>